<organism evidence="7 8">
    <name type="scientific">Phoenix dactylifera</name>
    <name type="common">Date palm</name>
    <dbReference type="NCBI Taxonomy" id="42345"/>
    <lineage>
        <taxon>Eukaryota</taxon>
        <taxon>Viridiplantae</taxon>
        <taxon>Streptophyta</taxon>
        <taxon>Embryophyta</taxon>
        <taxon>Tracheophyta</taxon>
        <taxon>Spermatophyta</taxon>
        <taxon>Magnoliopsida</taxon>
        <taxon>Liliopsida</taxon>
        <taxon>Arecaceae</taxon>
        <taxon>Coryphoideae</taxon>
        <taxon>Phoeniceae</taxon>
        <taxon>Phoenix</taxon>
    </lineage>
</organism>
<evidence type="ECO:0000259" key="6">
    <source>
        <dbReference type="PROSITE" id="PS50222"/>
    </source>
</evidence>
<protein>
    <submittedName>
        <fullName evidence="8">Calmodulin-like protein 7</fullName>
    </submittedName>
</protein>
<dbReference type="AlphaFoldDB" id="A0A8B7CEE8"/>
<dbReference type="Proteomes" id="UP000228380">
    <property type="component" value="Chromosome 3"/>
</dbReference>
<proteinExistence type="predicted"/>
<evidence type="ECO:0000256" key="1">
    <source>
        <dbReference type="ARBA" id="ARBA00003291"/>
    </source>
</evidence>
<dbReference type="CDD" id="cd00051">
    <property type="entry name" value="EFh"/>
    <property type="match status" value="1"/>
</dbReference>
<dbReference type="FunFam" id="1.10.238.10:FF:000089">
    <property type="entry name" value="calmodulin-like protein 3"/>
    <property type="match status" value="1"/>
</dbReference>
<keyword evidence="5" id="KW-0175">Coiled coil</keyword>
<gene>
    <name evidence="8" type="primary">LOC103712600</name>
</gene>
<evidence type="ECO:0000256" key="4">
    <source>
        <dbReference type="ARBA" id="ARBA00022837"/>
    </source>
</evidence>
<reference evidence="7" key="1">
    <citation type="journal article" date="2019" name="Nat. Commun.">
        <title>Genome-wide association mapping of date palm fruit traits.</title>
        <authorList>
            <person name="Hazzouri K.M."/>
            <person name="Gros-Balthazard M."/>
            <person name="Flowers J.M."/>
            <person name="Copetti D."/>
            <person name="Lemansour A."/>
            <person name="Lebrun M."/>
            <person name="Masmoudi K."/>
            <person name="Ferrand S."/>
            <person name="Dhar M.I."/>
            <person name="Fresquez Z.A."/>
            <person name="Rosas U."/>
            <person name="Zhang J."/>
            <person name="Talag J."/>
            <person name="Lee S."/>
            <person name="Kudrna D."/>
            <person name="Powell R.F."/>
            <person name="Leitch I.J."/>
            <person name="Krueger R.R."/>
            <person name="Wing R.A."/>
            <person name="Amiri K.M.A."/>
            <person name="Purugganan M.D."/>
        </authorList>
    </citation>
    <scope>NUCLEOTIDE SEQUENCE [LARGE SCALE GENOMIC DNA]</scope>
    <source>
        <strain evidence="7">cv. Khalas</strain>
    </source>
</reference>
<keyword evidence="2" id="KW-0479">Metal-binding</keyword>
<dbReference type="SMART" id="SM00054">
    <property type="entry name" value="EFh"/>
    <property type="match status" value="2"/>
</dbReference>
<dbReference type="InterPro" id="IPR002048">
    <property type="entry name" value="EF_hand_dom"/>
</dbReference>
<keyword evidence="3" id="KW-0677">Repeat</keyword>
<accession>A0A8B7CEE8</accession>
<dbReference type="PANTHER" id="PTHR10891">
    <property type="entry name" value="EF-HAND CALCIUM-BINDING DOMAIN CONTAINING PROTEIN"/>
    <property type="match status" value="1"/>
</dbReference>
<dbReference type="RefSeq" id="XP_008797387.1">
    <property type="nucleotide sequence ID" value="XM_008799165.1"/>
</dbReference>
<dbReference type="OrthoDB" id="26525at2759"/>
<reference evidence="8" key="2">
    <citation type="submission" date="2025-08" db="UniProtKB">
        <authorList>
            <consortium name="RefSeq"/>
        </authorList>
    </citation>
    <scope>IDENTIFICATION</scope>
    <source>
        <tissue evidence="8">Young leaves</tissue>
    </source>
</reference>
<name>A0A8B7CEE8_PHODC</name>
<evidence type="ECO:0000256" key="2">
    <source>
        <dbReference type="ARBA" id="ARBA00022723"/>
    </source>
</evidence>
<keyword evidence="4" id="KW-0106">Calcium</keyword>
<evidence type="ECO:0000256" key="5">
    <source>
        <dbReference type="SAM" id="Coils"/>
    </source>
</evidence>
<dbReference type="InterPro" id="IPR039647">
    <property type="entry name" value="EF_hand_pair_protein_CML-like"/>
</dbReference>
<evidence type="ECO:0000313" key="7">
    <source>
        <dbReference type="Proteomes" id="UP000228380"/>
    </source>
</evidence>
<dbReference type="Gene3D" id="1.10.238.10">
    <property type="entry name" value="EF-hand"/>
    <property type="match status" value="1"/>
</dbReference>
<dbReference type="InterPro" id="IPR011992">
    <property type="entry name" value="EF-hand-dom_pair"/>
</dbReference>
<feature type="coiled-coil region" evidence="5">
    <location>
        <begin position="103"/>
        <end position="130"/>
    </location>
</feature>
<feature type="domain" description="EF-hand" evidence="6">
    <location>
        <begin position="153"/>
        <end position="186"/>
    </location>
</feature>
<evidence type="ECO:0000256" key="3">
    <source>
        <dbReference type="ARBA" id="ARBA00022737"/>
    </source>
</evidence>
<sequence length="186" mass="21250">MEFVHRLGHLFAKFHCHCIRFIDCMQNRIKLVTPYGPSNPNMVDQKGEANACESCNKLISSIGERVISGAHDVEMAMRKLGLWNSEEETGEECGGRCKACRLMDEAYILLEEKEATLEELEEAFAVFDEDGDGFISDKELRSVMQKLGFEEGKELEDCKKMLRAYDEDGDGKINFKEFKKMLEFAI</sequence>
<dbReference type="GO" id="GO:0005509">
    <property type="term" value="F:calcium ion binding"/>
    <property type="evidence" value="ECO:0007669"/>
    <property type="project" value="InterPro"/>
</dbReference>
<dbReference type="GeneID" id="103712600"/>
<feature type="domain" description="EF-hand" evidence="6">
    <location>
        <begin position="115"/>
        <end position="150"/>
    </location>
</feature>
<dbReference type="SUPFAM" id="SSF47473">
    <property type="entry name" value="EF-hand"/>
    <property type="match status" value="1"/>
</dbReference>
<dbReference type="InterPro" id="IPR018247">
    <property type="entry name" value="EF_Hand_1_Ca_BS"/>
</dbReference>
<dbReference type="PRINTS" id="PR01697">
    <property type="entry name" value="PARVALBUMIN"/>
</dbReference>
<dbReference type="PROSITE" id="PS50222">
    <property type="entry name" value="EF_HAND_2"/>
    <property type="match status" value="2"/>
</dbReference>
<keyword evidence="7" id="KW-1185">Reference proteome</keyword>
<comment type="function">
    <text evidence="1">Potential calcium sensor.</text>
</comment>
<dbReference type="KEGG" id="pda:103712600"/>
<dbReference type="PROSITE" id="PS00018">
    <property type="entry name" value="EF_HAND_1"/>
    <property type="match status" value="2"/>
</dbReference>
<evidence type="ECO:0000313" key="8">
    <source>
        <dbReference type="RefSeq" id="XP_008797387.1"/>
    </source>
</evidence>
<dbReference type="Pfam" id="PF13499">
    <property type="entry name" value="EF-hand_7"/>
    <property type="match status" value="1"/>
</dbReference>